<evidence type="ECO:0000313" key="5">
    <source>
        <dbReference type="Proteomes" id="UP000284202"/>
    </source>
</evidence>
<keyword evidence="5" id="KW-1185">Reference proteome</keyword>
<keyword evidence="2" id="KW-0479">Metal-binding</keyword>
<evidence type="ECO:0000256" key="1">
    <source>
        <dbReference type="ARBA" id="ARBA00006171"/>
    </source>
</evidence>
<comment type="similarity">
    <text evidence="1">Belongs to the HAD-like hydrolase superfamily. CbbY/CbbZ/Gph/YieH family.</text>
</comment>
<sequence>MTLRALIFDVDGTLAETEEAHRHAFNEAFATAGLDWHWSVADYTRLLGTTGGKERIRRYRDEIGATLPLDDQIAALHSDKTARYARSLQGGALELRPGIRDLIDTGRKAGLKIAVATTTNRRNVEALCLNCWRTSAELLFDAIAAGDEVAEKKPSPDVYLLALARLGVEATQAIAFEDSLPGLDAALAAGLRCMVTPSAYTRHQDFSDATLRAHDLTRAELPESLAYLFENQS</sequence>
<dbReference type="GO" id="GO:0000287">
    <property type="term" value="F:magnesium ion binding"/>
    <property type="evidence" value="ECO:0007669"/>
    <property type="project" value="UniProtKB-ARBA"/>
</dbReference>
<dbReference type="AlphaFoldDB" id="A0A418SWH8"/>
<dbReference type="FunFam" id="3.40.50.1000:FF:000036">
    <property type="entry name" value="HAD family hydrolase"/>
    <property type="match status" value="1"/>
</dbReference>
<organism evidence="4 5">
    <name type="scientific">Paracoccus onubensis</name>
    <dbReference type="NCBI Taxonomy" id="1675788"/>
    <lineage>
        <taxon>Bacteria</taxon>
        <taxon>Pseudomonadati</taxon>
        <taxon>Pseudomonadota</taxon>
        <taxon>Alphaproteobacteria</taxon>
        <taxon>Rhodobacterales</taxon>
        <taxon>Paracoccaceae</taxon>
        <taxon>Paracoccus</taxon>
    </lineage>
</organism>
<gene>
    <name evidence="4" type="ORF">D3P04_09825</name>
</gene>
<dbReference type="SFLD" id="SFLDS00003">
    <property type="entry name" value="Haloacid_Dehalogenase"/>
    <property type="match status" value="1"/>
</dbReference>
<name>A0A418SWH8_9RHOB</name>
<evidence type="ECO:0000256" key="2">
    <source>
        <dbReference type="ARBA" id="ARBA00022723"/>
    </source>
</evidence>
<dbReference type="InterPro" id="IPR023198">
    <property type="entry name" value="PGP-like_dom2"/>
</dbReference>
<reference evidence="5" key="1">
    <citation type="submission" date="2018-09" db="EMBL/GenBank/DDBJ databases">
        <title>Acidovorax cavernicola nov. sp. isolated from Gruta de las Maravillas (Aracena, Spain).</title>
        <authorList>
            <person name="Jurado V."/>
            <person name="Gutierrez-Patricio S."/>
            <person name="Gonzalez-Pimentel J.L."/>
            <person name="Miller A.Z."/>
            <person name="Laiz L."/>
            <person name="Saiz-Jimenez C."/>
        </authorList>
    </citation>
    <scope>NUCLEOTIDE SEQUENCE [LARGE SCALE GENOMIC DNA]</scope>
    <source>
        <strain evidence="5">1011MAR3C25</strain>
    </source>
</reference>
<dbReference type="InterPro" id="IPR044999">
    <property type="entry name" value="CbbY-like"/>
</dbReference>
<dbReference type="Proteomes" id="UP000284202">
    <property type="component" value="Unassembled WGS sequence"/>
</dbReference>
<dbReference type="GO" id="GO:0016787">
    <property type="term" value="F:hydrolase activity"/>
    <property type="evidence" value="ECO:0007669"/>
    <property type="project" value="UniProtKB-KW"/>
</dbReference>
<dbReference type="InterPro" id="IPR023214">
    <property type="entry name" value="HAD_sf"/>
</dbReference>
<comment type="caution">
    <text evidence="4">The sequence shown here is derived from an EMBL/GenBank/DDBJ whole genome shotgun (WGS) entry which is preliminary data.</text>
</comment>
<dbReference type="NCBIfam" id="TIGR01509">
    <property type="entry name" value="HAD-SF-IA-v3"/>
    <property type="match status" value="1"/>
</dbReference>
<proteinExistence type="inferred from homology"/>
<dbReference type="PANTHER" id="PTHR42896:SF2">
    <property type="entry name" value="CBBY-LIKE PROTEIN"/>
    <property type="match status" value="1"/>
</dbReference>
<dbReference type="OrthoDB" id="9782449at2"/>
<dbReference type="PANTHER" id="PTHR42896">
    <property type="entry name" value="XYLULOSE-1,5-BISPHOSPHATE (XUBP) PHOSPHATASE"/>
    <property type="match status" value="1"/>
</dbReference>
<dbReference type="Gene3D" id="1.10.150.240">
    <property type="entry name" value="Putative phosphatase, domain 2"/>
    <property type="match status" value="1"/>
</dbReference>
<dbReference type="SUPFAM" id="SSF56784">
    <property type="entry name" value="HAD-like"/>
    <property type="match status" value="1"/>
</dbReference>
<protein>
    <submittedName>
        <fullName evidence="4">HAD family hydrolase</fullName>
    </submittedName>
</protein>
<evidence type="ECO:0000313" key="4">
    <source>
        <dbReference type="EMBL" id="RJE85309.1"/>
    </source>
</evidence>
<accession>A0A418SWH8</accession>
<dbReference type="InterPro" id="IPR006439">
    <property type="entry name" value="HAD-SF_hydro_IA"/>
</dbReference>
<keyword evidence="3 4" id="KW-0378">Hydrolase</keyword>
<dbReference type="Gene3D" id="3.40.50.1000">
    <property type="entry name" value="HAD superfamily/HAD-like"/>
    <property type="match status" value="1"/>
</dbReference>
<dbReference type="RefSeq" id="WP_119748368.1">
    <property type="nucleotide sequence ID" value="NZ_QZCG01000006.1"/>
</dbReference>
<dbReference type="Pfam" id="PF00702">
    <property type="entry name" value="Hydrolase"/>
    <property type="match status" value="1"/>
</dbReference>
<dbReference type="InterPro" id="IPR036412">
    <property type="entry name" value="HAD-like_sf"/>
</dbReference>
<dbReference type="SFLD" id="SFLDG01129">
    <property type="entry name" value="C1.5:_HAD__Beta-PGM__Phosphata"/>
    <property type="match status" value="1"/>
</dbReference>
<evidence type="ECO:0000256" key="3">
    <source>
        <dbReference type="ARBA" id="ARBA00022801"/>
    </source>
</evidence>
<dbReference type="EMBL" id="QZCG01000006">
    <property type="protein sequence ID" value="RJE85309.1"/>
    <property type="molecule type" value="Genomic_DNA"/>
</dbReference>